<evidence type="ECO:0000313" key="2">
    <source>
        <dbReference type="Proteomes" id="UP000187203"/>
    </source>
</evidence>
<dbReference type="EMBL" id="AWUE01015271">
    <property type="protein sequence ID" value="OMO98725.1"/>
    <property type="molecule type" value="Genomic_DNA"/>
</dbReference>
<name>A0A1R3JV41_9ROSI</name>
<sequence>MDEKGVGHVTTLYTYSDCSKQVPNYKGEVVE</sequence>
<accession>A0A1R3JV41</accession>
<gene>
    <name evidence="1" type="ORF">COLO4_13741</name>
</gene>
<dbReference type="Proteomes" id="UP000187203">
    <property type="component" value="Unassembled WGS sequence"/>
</dbReference>
<keyword evidence="2" id="KW-1185">Reference proteome</keyword>
<protein>
    <submittedName>
        <fullName evidence="1">Uncharacterized protein</fullName>
    </submittedName>
</protein>
<evidence type="ECO:0000313" key="1">
    <source>
        <dbReference type="EMBL" id="OMO98725.1"/>
    </source>
</evidence>
<dbReference type="AlphaFoldDB" id="A0A1R3JV41"/>
<proteinExistence type="predicted"/>
<comment type="caution">
    <text evidence="1">The sequence shown here is derived from an EMBL/GenBank/DDBJ whole genome shotgun (WGS) entry which is preliminary data.</text>
</comment>
<organism evidence="1 2">
    <name type="scientific">Corchorus olitorius</name>
    <dbReference type="NCBI Taxonomy" id="93759"/>
    <lineage>
        <taxon>Eukaryota</taxon>
        <taxon>Viridiplantae</taxon>
        <taxon>Streptophyta</taxon>
        <taxon>Embryophyta</taxon>
        <taxon>Tracheophyta</taxon>
        <taxon>Spermatophyta</taxon>
        <taxon>Magnoliopsida</taxon>
        <taxon>eudicotyledons</taxon>
        <taxon>Gunneridae</taxon>
        <taxon>Pentapetalae</taxon>
        <taxon>rosids</taxon>
        <taxon>malvids</taxon>
        <taxon>Malvales</taxon>
        <taxon>Malvaceae</taxon>
        <taxon>Grewioideae</taxon>
        <taxon>Apeibeae</taxon>
        <taxon>Corchorus</taxon>
    </lineage>
</organism>
<reference evidence="2" key="1">
    <citation type="submission" date="2013-09" db="EMBL/GenBank/DDBJ databases">
        <title>Corchorus olitorius genome sequencing.</title>
        <authorList>
            <person name="Alam M."/>
            <person name="Haque M.S."/>
            <person name="Islam M.S."/>
            <person name="Emdad E.M."/>
            <person name="Islam M.M."/>
            <person name="Ahmed B."/>
            <person name="Halim A."/>
            <person name="Hossen Q.M.M."/>
            <person name="Hossain M.Z."/>
            <person name="Ahmed R."/>
            <person name="Khan M.M."/>
            <person name="Islam R."/>
            <person name="Rashid M.M."/>
            <person name="Khan S.A."/>
            <person name="Rahman M.S."/>
            <person name="Alam M."/>
            <person name="Yahiya A.S."/>
            <person name="Khan M.S."/>
            <person name="Azam M.S."/>
            <person name="Haque T."/>
            <person name="Lashkar M.Z.H."/>
            <person name="Akhand A.I."/>
            <person name="Morshed G."/>
            <person name="Roy S."/>
            <person name="Uddin K.S."/>
            <person name="Rabeya T."/>
            <person name="Hossain A.S."/>
            <person name="Chowdhury A."/>
            <person name="Snigdha A.R."/>
            <person name="Mortoza M.S."/>
            <person name="Matin S.A."/>
            <person name="Hoque S.M.E."/>
            <person name="Islam M.K."/>
            <person name="Roy D.K."/>
            <person name="Haider R."/>
            <person name="Moosa M.M."/>
            <person name="Elias S.M."/>
            <person name="Hasan A.M."/>
            <person name="Jahan S."/>
            <person name="Shafiuddin M."/>
            <person name="Mahmood N."/>
            <person name="Shommy N.S."/>
        </authorList>
    </citation>
    <scope>NUCLEOTIDE SEQUENCE [LARGE SCALE GENOMIC DNA]</scope>
    <source>
        <strain evidence="2">cv. O-4</strain>
    </source>
</reference>